<reference evidence="4" key="1">
    <citation type="submission" date="2020-06" db="EMBL/GenBank/DDBJ databases">
        <authorList>
            <person name="Li T."/>
            <person name="Hu X."/>
            <person name="Zhang T."/>
            <person name="Song X."/>
            <person name="Zhang H."/>
            <person name="Dai N."/>
            <person name="Sheng W."/>
            <person name="Hou X."/>
            <person name="Wei L."/>
        </authorList>
    </citation>
    <scope>NUCLEOTIDE SEQUENCE</scope>
    <source>
        <strain evidence="4">KEN8</strain>
        <tissue evidence="4">Leaf</tissue>
    </source>
</reference>
<dbReference type="PANTHER" id="PTHR46387">
    <property type="entry name" value="POLYNUCLEOTIDYL TRANSFERASE, RIBONUCLEASE H-LIKE SUPERFAMILY PROTEIN"/>
    <property type="match status" value="1"/>
</dbReference>
<feature type="compositionally biased region" description="Basic and acidic residues" evidence="2">
    <location>
        <begin position="52"/>
        <end position="65"/>
    </location>
</feature>
<dbReference type="GO" id="GO:0003676">
    <property type="term" value="F:nucleic acid binding"/>
    <property type="evidence" value="ECO:0007669"/>
    <property type="project" value="InterPro"/>
</dbReference>
<evidence type="ECO:0000256" key="2">
    <source>
        <dbReference type="SAM" id="MobiDB-lite"/>
    </source>
</evidence>
<feature type="domain" description="RNase H type-1" evidence="3">
    <location>
        <begin position="214"/>
        <end position="295"/>
    </location>
</feature>
<dbReference type="Pfam" id="PF13456">
    <property type="entry name" value="RVT_3"/>
    <property type="match status" value="1"/>
</dbReference>
<dbReference type="PANTHER" id="PTHR46387:SF5">
    <property type="entry name" value="DNA POLYMERASE (REVERSE TRANSCRIPTASE), RIBONUCLEASE H, PUTATIVE-RELATED"/>
    <property type="match status" value="1"/>
</dbReference>
<dbReference type="InterPro" id="IPR036397">
    <property type="entry name" value="RNaseH_sf"/>
</dbReference>
<proteinExistence type="predicted"/>
<sequence length="306" mass="35041">MEIIQLSVVLKLVEQDPLPSWKEGNTKNLRYHREYGHNNNCCRHLWVEQQDEDPHKKEHKRKEALGGEMSPEDVPGNSTAVPFYKVYQPMELGYIPLEPVDTLLRTMMFRLLVVDMLSAYNLVSGRPALNTFQVIVSTYHMKLKFLIGDEVAEFKGEVLPNRMARKGVPTRVQPAEELLSIQLVLRLPDKVTKIGSQLSPALAGQLTVFLQQNINIFSCTANDLVSNNEVAYEAFIIAIRIALDAGANSLIAYSDSKLVKNQVESKYEVKKERMKEYLQEIDEFTHRLTNFQITISRQQKKPRLII</sequence>
<reference evidence="4" key="2">
    <citation type="journal article" date="2024" name="Plant">
        <title>Genomic evolution and insights into agronomic trait innovations of Sesamum species.</title>
        <authorList>
            <person name="Miao H."/>
            <person name="Wang L."/>
            <person name="Qu L."/>
            <person name="Liu H."/>
            <person name="Sun Y."/>
            <person name="Le M."/>
            <person name="Wang Q."/>
            <person name="Wei S."/>
            <person name="Zheng Y."/>
            <person name="Lin W."/>
            <person name="Duan Y."/>
            <person name="Cao H."/>
            <person name="Xiong S."/>
            <person name="Wang X."/>
            <person name="Wei L."/>
            <person name="Li C."/>
            <person name="Ma Q."/>
            <person name="Ju M."/>
            <person name="Zhao R."/>
            <person name="Li G."/>
            <person name="Mu C."/>
            <person name="Tian Q."/>
            <person name="Mei H."/>
            <person name="Zhang T."/>
            <person name="Gao T."/>
            <person name="Zhang H."/>
        </authorList>
    </citation>
    <scope>NUCLEOTIDE SEQUENCE</scope>
    <source>
        <strain evidence="4">KEN8</strain>
    </source>
</reference>
<dbReference type="GO" id="GO:0004523">
    <property type="term" value="F:RNA-DNA hybrid ribonuclease activity"/>
    <property type="evidence" value="ECO:0007669"/>
    <property type="project" value="InterPro"/>
</dbReference>
<feature type="region of interest" description="Disordered" evidence="2">
    <location>
        <begin position="50"/>
        <end position="72"/>
    </location>
</feature>
<protein>
    <recommendedName>
        <fullName evidence="3">RNase H type-1 domain-containing protein</fullName>
    </recommendedName>
</protein>
<evidence type="ECO:0000259" key="3">
    <source>
        <dbReference type="Pfam" id="PF13456"/>
    </source>
</evidence>
<evidence type="ECO:0000313" key="4">
    <source>
        <dbReference type="EMBL" id="KAL0311674.1"/>
    </source>
</evidence>
<dbReference type="InterPro" id="IPR012337">
    <property type="entry name" value="RNaseH-like_sf"/>
</dbReference>
<gene>
    <name evidence="4" type="ORF">Scaly_2919100</name>
</gene>
<keyword evidence="1" id="KW-0175">Coiled coil</keyword>
<accession>A0AAW2KYT9</accession>
<dbReference type="AlphaFoldDB" id="A0AAW2KYT9"/>
<dbReference type="SUPFAM" id="SSF53098">
    <property type="entry name" value="Ribonuclease H-like"/>
    <property type="match status" value="1"/>
</dbReference>
<dbReference type="EMBL" id="JACGWM010000163">
    <property type="protein sequence ID" value="KAL0311674.1"/>
    <property type="molecule type" value="Genomic_DNA"/>
</dbReference>
<organism evidence="4">
    <name type="scientific">Sesamum calycinum</name>
    <dbReference type="NCBI Taxonomy" id="2727403"/>
    <lineage>
        <taxon>Eukaryota</taxon>
        <taxon>Viridiplantae</taxon>
        <taxon>Streptophyta</taxon>
        <taxon>Embryophyta</taxon>
        <taxon>Tracheophyta</taxon>
        <taxon>Spermatophyta</taxon>
        <taxon>Magnoliopsida</taxon>
        <taxon>eudicotyledons</taxon>
        <taxon>Gunneridae</taxon>
        <taxon>Pentapetalae</taxon>
        <taxon>asterids</taxon>
        <taxon>lamiids</taxon>
        <taxon>Lamiales</taxon>
        <taxon>Pedaliaceae</taxon>
        <taxon>Sesamum</taxon>
    </lineage>
</organism>
<evidence type="ECO:0000256" key="1">
    <source>
        <dbReference type="SAM" id="Coils"/>
    </source>
</evidence>
<dbReference type="InterPro" id="IPR002156">
    <property type="entry name" value="RNaseH_domain"/>
</dbReference>
<name>A0AAW2KYT9_9LAMI</name>
<feature type="coiled-coil region" evidence="1">
    <location>
        <begin position="260"/>
        <end position="287"/>
    </location>
</feature>
<comment type="caution">
    <text evidence="4">The sequence shown here is derived from an EMBL/GenBank/DDBJ whole genome shotgun (WGS) entry which is preliminary data.</text>
</comment>
<dbReference type="Gene3D" id="3.30.420.10">
    <property type="entry name" value="Ribonuclease H-like superfamily/Ribonuclease H"/>
    <property type="match status" value="1"/>
</dbReference>